<dbReference type="Pfam" id="PF00288">
    <property type="entry name" value="GHMP_kinases_N"/>
    <property type="match status" value="1"/>
</dbReference>
<evidence type="ECO:0000256" key="7">
    <source>
        <dbReference type="ARBA" id="ARBA00022840"/>
    </source>
</evidence>
<dbReference type="SUPFAM" id="SSF55060">
    <property type="entry name" value="GHMP Kinase, C-terminal domain"/>
    <property type="match status" value="1"/>
</dbReference>
<dbReference type="GO" id="GO:0005524">
    <property type="term" value="F:ATP binding"/>
    <property type="evidence" value="ECO:0007669"/>
    <property type="project" value="UniProtKB-UniRule"/>
</dbReference>
<keyword evidence="5 10" id="KW-0547">Nucleotide-binding</keyword>
<dbReference type="Gene3D" id="3.30.70.890">
    <property type="entry name" value="GHMP kinase, C-terminal domain"/>
    <property type="match status" value="1"/>
</dbReference>
<dbReference type="UniPathway" id="UPA00056">
    <property type="reaction ID" value="UER00094"/>
</dbReference>
<comment type="catalytic activity">
    <reaction evidence="10">
        <text>4-CDP-2-C-methyl-D-erythritol + ATP = 4-CDP-2-C-methyl-D-erythritol 2-phosphate + ADP + H(+)</text>
        <dbReference type="Rhea" id="RHEA:18437"/>
        <dbReference type="ChEBI" id="CHEBI:15378"/>
        <dbReference type="ChEBI" id="CHEBI:30616"/>
        <dbReference type="ChEBI" id="CHEBI:57823"/>
        <dbReference type="ChEBI" id="CHEBI:57919"/>
        <dbReference type="ChEBI" id="CHEBI:456216"/>
        <dbReference type="EC" id="2.7.1.148"/>
    </reaction>
</comment>
<evidence type="ECO:0000256" key="9">
    <source>
        <dbReference type="ARBA" id="ARBA00032554"/>
    </source>
</evidence>
<dbReference type="InterPro" id="IPR020568">
    <property type="entry name" value="Ribosomal_Su5_D2-typ_SF"/>
</dbReference>
<dbReference type="EC" id="2.7.1.148" evidence="2 10"/>
<dbReference type="RefSeq" id="WP_034832281.1">
    <property type="nucleotide sequence ID" value="NZ_JOKH01000001.1"/>
</dbReference>
<evidence type="ECO:0000259" key="11">
    <source>
        <dbReference type="Pfam" id="PF00288"/>
    </source>
</evidence>
<comment type="similarity">
    <text evidence="1 10">Belongs to the GHMP kinase family. IspE subfamily.</text>
</comment>
<dbReference type="NCBIfam" id="NF011202">
    <property type="entry name" value="PRK14608.1"/>
    <property type="match status" value="1"/>
</dbReference>
<feature type="active site" evidence="10">
    <location>
        <position position="136"/>
    </location>
</feature>
<keyword evidence="6 10" id="KW-0418">Kinase</keyword>
<keyword evidence="4 10" id="KW-0808">Transferase</keyword>
<dbReference type="Pfam" id="PF08544">
    <property type="entry name" value="GHMP_kinases_C"/>
    <property type="match status" value="1"/>
</dbReference>
<evidence type="ECO:0000256" key="5">
    <source>
        <dbReference type="ARBA" id="ARBA00022741"/>
    </source>
</evidence>
<dbReference type="PANTHER" id="PTHR43527">
    <property type="entry name" value="4-DIPHOSPHOCYTIDYL-2-C-METHYL-D-ERYTHRITOL KINASE, CHLOROPLASTIC"/>
    <property type="match status" value="1"/>
</dbReference>
<dbReference type="OrthoDB" id="9809438at2"/>
<dbReference type="InterPro" id="IPR014721">
    <property type="entry name" value="Ribsml_uS5_D2-typ_fold_subgr"/>
</dbReference>
<keyword evidence="7 10" id="KW-0067">ATP-binding</keyword>
<dbReference type="Proteomes" id="UP000028073">
    <property type="component" value="Unassembled WGS sequence"/>
</dbReference>
<evidence type="ECO:0000256" key="8">
    <source>
        <dbReference type="ARBA" id="ARBA00023229"/>
    </source>
</evidence>
<reference evidence="13 14" key="1">
    <citation type="submission" date="2014-06" db="EMBL/GenBank/DDBJ databases">
        <title>Whole Genome Sequences of Three Symbiotic Endozoicomonas Bacteria.</title>
        <authorList>
            <person name="Neave M.J."/>
            <person name="Apprill A."/>
            <person name="Voolstra C.R."/>
        </authorList>
    </citation>
    <scope>NUCLEOTIDE SEQUENCE [LARGE SCALE GENOMIC DNA]</scope>
    <source>
        <strain evidence="13 14">DSM 25634</strain>
    </source>
</reference>
<protein>
    <recommendedName>
        <fullName evidence="3 10">4-diphosphocytidyl-2-C-methyl-D-erythritol kinase</fullName>
        <shortName evidence="10">CMK</shortName>
        <ecNumber evidence="2 10">2.7.1.148</ecNumber>
    </recommendedName>
    <alternativeName>
        <fullName evidence="9 10">4-(cytidine-5'-diphospho)-2-C-methyl-D-erythritol kinase</fullName>
    </alternativeName>
</protein>
<comment type="caution">
    <text evidence="13">The sequence shown here is derived from an EMBL/GenBank/DDBJ whole genome shotgun (WGS) entry which is preliminary data.</text>
</comment>
<evidence type="ECO:0000259" key="12">
    <source>
        <dbReference type="Pfam" id="PF08544"/>
    </source>
</evidence>
<dbReference type="PANTHER" id="PTHR43527:SF2">
    <property type="entry name" value="4-DIPHOSPHOCYTIDYL-2-C-METHYL-D-ERYTHRITOL KINASE, CHLOROPLASTIC"/>
    <property type="match status" value="1"/>
</dbReference>
<dbReference type="AlphaFoldDB" id="A0A081NK78"/>
<dbReference type="PIRSF" id="PIRSF010376">
    <property type="entry name" value="IspE"/>
    <property type="match status" value="1"/>
</dbReference>
<feature type="domain" description="GHMP kinase N-terminal" evidence="11">
    <location>
        <begin position="66"/>
        <end position="143"/>
    </location>
</feature>
<keyword evidence="8 10" id="KW-0414">Isoprene biosynthesis</keyword>
<comment type="function">
    <text evidence="10">Catalyzes the phosphorylation of the position 2 hydroxy group of 4-diphosphocytidyl-2C-methyl-D-erythritol.</text>
</comment>
<evidence type="ECO:0000256" key="2">
    <source>
        <dbReference type="ARBA" id="ARBA00012052"/>
    </source>
</evidence>
<dbReference type="GO" id="GO:0019288">
    <property type="term" value="P:isopentenyl diphosphate biosynthetic process, methylerythritol 4-phosphate pathway"/>
    <property type="evidence" value="ECO:0007669"/>
    <property type="project" value="UniProtKB-UniRule"/>
</dbReference>
<evidence type="ECO:0000313" key="13">
    <source>
        <dbReference type="EMBL" id="KEQ18851.1"/>
    </source>
</evidence>
<evidence type="ECO:0000256" key="4">
    <source>
        <dbReference type="ARBA" id="ARBA00022679"/>
    </source>
</evidence>
<dbReference type="STRING" id="1137799.GZ78_01940"/>
<dbReference type="GO" id="GO:0016114">
    <property type="term" value="P:terpenoid biosynthetic process"/>
    <property type="evidence" value="ECO:0007669"/>
    <property type="project" value="UniProtKB-UniRule"/>
</dbReference>
<dbReference type="InterPro" id="IPR004424">
    <property type="entry name" value="IspE"/>
</dbReference>
<proteinExistence type="inferred from homology"/>
<gene>
    <name evidence="10" type="primary">ispE</name>
    <name evidence="13" type="ORF">GZ78_01940</name>
</gene>
<dbReference type="InterPro" id="IPR013750">
    <property type="entry name" value="GHMP_kinase_C_dom"/>
</dbReference>
<evidence type="ECO:0000256" key="6">
    <source>
        <dbReference type="ARBA" id="ARBA00022777"/>
    </source>
</evidence>
<dbReference type="SUPFAM" id="SSF54211">
    <property type="entry name" value="Ribosomal protein S5 domain 2-like"/>
    <property type="match status" value="1"/>
</dbReference>
<evidence type="ECO:0000256" key="10">
    <source>
        <dbReference type="HAMAP-Rule" id="MF_00061"/>
    </source>
</evidence>
<comment type="pathway">
    <text evidence="10">Isoprenoid biosynthesis; isopentenyl diphosphate biosynthesis via DXP pathway; isopentenyl diphosphate from 1-deoxy-D-xylulose 5-phosphate: step 3/6.</text>
</comment>
<dbReference type="HAMAP" id="MF_00061">
    <property type="entry name" value="IspE"/>
    <property type="match status" value="1"/>
</dbReference>
<dbReference type="EMBL" id="JOKH01000001">
    <property type="protein sequence ID" value="KEQ18851.1"/>
    <property type="molecule type" value="Genomic_DNA"/>
</dbReference>
<evidence type="ECO:0000313" key="14">
    <source>
        <dbReference type="Proteomes" id="UP000028073"/>
    </source>
</evidence>
<dbReference type="InterPro" id="IPR036554">
    <property type="entry name" value="GHMP_kinase_C_sf"/>
</dbReference>
<feature type="domain" description="GHMP kinase C-terminal" evidence="12">
    <location>
        <begin position="201"/>
        <end position="263"/>
    </location>
</feature>
<name>A0A081NK78_9GAMM</name>
<evidence type="ECO:0000256" key="1">
    <source>
        <dbReference type="ARBA" id="ARBA00009684"/>
    </source>
</evidence>
<accession>A0A081NK78</accession>
<dbReference type="GO" id="GO:0050515">
    <property type="term" value="F:4-(cytidine 5'-diphospho)-2-C-methyl-D-erythritol kinase activity"/>
    <property type="evidence" value="ECO:0007669"/>
    <property type="project" value="UniProtKB-UniRule"/>
</dbReference>
<sequence length="294" mass="31986">MSSSALVLPAPAKLNLFLHIVGRREDGYHQLQTVFQFLDFGDELTFEAHDELQLMCDVPELVNNDNLILKAARLLQAHTGCVKGARINLVKRLPMGGGVGGGSSDAATALRGLNILWGLQLDEDTLAELGLQLGADVPVFVRGYAAFAEGVGERLTPVTPEEYWYLVLKPDCHVNTTEMFRHQELTRDTRPIKVCAALNGLHGNELTNDFQPLVRRLYPEVDKCLMLLDNSGNSSMGQAMMSGSGACVFVPFASREQAEATLAGIYSEVNGFVARGVNTSPLHNSISQLQSCVN</sequence>
<dbReference type="InterPro" id="IPR006204">
    <property type="entry name" value="GHMP_kinase_N_dom"/>
</dbReference>
<feature type="active site" evidence="10">
    <location>
        <position position="13"/>
    </location>
</feature>
<dbReference type="Gene3D" id="3.30.230.10">
    <property type="match status" value="1"/>
</dbReference>
<dbReference type="eggNOG" id="COG1947">
    <property type="taxonomic scope" value="Bacteria"/>
</dbReference>
<keyword evidence="14" id="KW-1185">Reference proteome</keyword>
<feature type="binding site" evidence="10">
    <location>
        <begin position="94"/>
        <end position="104"/>
    </location>
    <ligand>
        <name>ATP</name>
        <dbReference type="ChEBI" id="CHEBI:30616"/>
    </ligand>
</feature>
<evidence type="ECO:0000256" key="3">
    <source>
        <dbReference type="ARBA" id="ARBA00017473"/>
    </source>
</evidence>
<dbReference type="NCBIfam" id="TIGR00154">
    <property type="entry name" value="ispE"/>
    <property type="match status" value="1"/>
</dbReference>
<organism evidence="13 14">
    <name type="scientific">Endozoicomonas numazuensis</name>
    <dbReference type="NCBI Taxonomy" id="1137799"/>
    <lineage>
        <taxon>Bacteria</taxon>
        <taxon>Pseudomonadati</taxon>
        <taxon>Pseudomonadota</taxon>
        <taxon>Gammaproteobacteria</taxon>
        <taxon>Oceanospirillales</taxon>
        <taxon>Endozoicomonadaceae</taxon>
        <taxon>Endozoicomonas</taxon>
    </lineage>
</organism>